<dbReference type="Proteomes" id="UP000800082">
    <property type="component" value="Unassembled WGS sequence"/>
</dbReference>
<reference evidence="5" key="1">
    <citation type="journal article" date="2020" name="Stud. Mycol.">
        <title>101 Dothideomycetes genomes: a test case for predicting lifestyles and emergence of pathogens.</title>
        <authorList>
            <person name="Haridas S."/>
            <person name="Albert R."/>
            <person name="Binder M."/>
            <person name="Bloem J."/>
            <person name="Labutti K."/>
            <person name="Salamov A."/>
            <person name="Andreopoulos B."/>
            <person name="Baker S."/>
            <person name="Barry K."/>
            <person name="Bills G."/>
            <person name="Bluhm B."/>
            <person name="Cannon C."/>
            <person name="Castanera R."/>
            <person name="Culley D."/>
            <person name="Daum C."/>
            <person name="Ezra D."/>
            <person name="Gonzalez J."/>
            <person name="Henrissat B."/>
            <person name="Kuo A."/>
            <person name="Liang C."/>
            <person name="Lipzen A."/>
            <person name="Lutzoni F."/>
            <person name="Magnuson J."/>
            <person name="Mondo S."/>
            <person name="Nolan M."/>
            <person name="Ohm R."/>
            <person name="Pangilinan J."/>
            <person name="Park H.-J."/>
            <person name="Ramirez L."/>
            <person name="Alfaro M."/>
            <person name="Sun H."/>
            <person name="Tritt A."/>
            <person name="Yoshinaga Y."/>
            <person name="Zwiers L.-H."/>
            <person name="Turgeon B."/>
            <person name="Goodwin S."/>
            <person name="Spatafora J."/>
            <person name="Crous P."/>
            <person name="Grigoriev I."/>
        </authorList>
    </citation>
    <scope>NUCLEOTIDE SEQUENCE</scope>
    <source>
        <strain evidence="5">CBS 183.55</strain>
    </source>
</reference>
<feature type="domain" description="LysM" evidence="4">
    <location>
        <begin position="37"/>
        <end position="82"/>
    </location>
</feature>
<sequence length="182" mass="19563">MKILLSLSLVVPPWLVAAYAVDPPSTAAPDTIADCTYWHIAAETETCSGITEYWGLTEAQFATYNPVLTESCDLIVGNSYCIEQNWGLPAPTPTSSAATSTSATSAPTTTPTPLTDLEICEAEAGGYDKYCERCLSRCATSAVKDHCFYSTFFVINSYDSDCWKHGGSDCANKAVDIVCPQK</sequence>
<dbReference type="AlphaFoldDB" id="A0A6A5R653"/>
<keyword evidence="1" id="KW-0147">Chitin-binding</keyword>
<keyword evidence="2" id="KW-0843">Virulence</keyword>
<feature type="chain" id="PRO_5025522146" description="LysM domain-containing protein" evidence="3">
    <location>
        <begin position="19"/>
        <end position="182"/>
    </location>
</feature>
<dbReference type="GO" id="GO:0008061">
    <property type="term" value="F:chitin binding"/>
    <property type="evidence" value="ECO:0007669"/>
    <property type="project" value="UniProtKB-KW"/>
</dbReference>
<dbReference type="InterPro" id="IPR052210">
    <property type="entry name" value="LysM1-like"/>
</dbReference>
<name>A0A6A5R653_9PLEO</name>
<evidence type="ECO:0000256" key="1">
    <source>
        <dbReference type="ARBA" id="ARBA00022669"/>
    </source>
</evidence>
<accession>A0A6A5R653</accession>
<keyword evidence="3" id="KW-0732">Signal</keyword>
<dbReference type="PANTHER" id="PTHR34997:SF1">
    <property type="entry name" value="PEPTIDOGLYCAN-BINDING LYSIN DOMAIN"/>
    <property type="match status" value="1"/>
</dbReference>
<dbReference type="InterPro" id="IPR036779">
    <property type="entry name" value="LysM_dom_sf"/>
</dbReference>
<keyword evidence="6" id="KW-1185">Reference proteome</keyword>
<evidence type="ECO:0000259" key="4">
    <source>
        <dbReference type="PROSITE" id="PS51782"/>
    </source>
</evidence>
<gene>
    <name evidence="5" type="ORF">M421DRAFT_426488</name>
</gene>
<dbReference type="OrthoDB" id="2281372at2759"/>
<proteinExistence type="predicted"/>
<evidence type="ECO:0000256" key="3">
    <source>
        <dbReference type="SAM" id="SignalP"/>
    </source>
</evidence>
<dbReference type="Gene3D" id="3.10.350.10">
    <property type="entry name" value="LysM domain"/>
    <property type="match status" value="1"/>
</dbReference>
<evidence type="ECO:0000313" key="5">
    <source>
        <dbReference type="EMBL" id="KAF1922869.1"/>
    </source>
</evidence>
<dbReference type="GeneID" id="54352077"/>
<protein>
    <recommendedName>
        <fullName evidence="4">LysM domain-containing protein</fullName>
    </recommendedName>
</protein>
<feature type="signal peptide" evidence="3">
    <location>
        <begin position="1"/>
        <end position="18"/>
    </location>
</feature>
<dbReference type="RefSeq" id="XP_033443122.1">
    <property type="nucleotide sequence ID" value="XM_033594409.1"/>
</dbReference>
<evidence type="ECO:0000313" key="6">
    <source>
        <dbReference type="Proteomes" id="UP000800082"/>
    </source>
</evidence>
<dbReference type="PROSITE" id="PS51782">
    <property type="entry name" value="LYSM"/>
    <property type="match status" value="1"/>
</dbReference>
<organism evidence="5 6">
    <name type="scientific">Didymella exigua CBS 183.55</name>
    <dbReference type="NCBI Taxonomy" id="1150837"/>
    <lineage>
        <taxon>Eukaryota</taxon>
        <taxon>Fungi</taxon>
        <taxon>Dikarya</taxon>
        <taxon>Ascomycota</taxon>
        <taxon>Pezizomycotina</taxon>
        <taxon>Dothideomycetes</taxon>
        <taxon>Pleosporomycetidae</taxon>
        <taxon>Pleosporales</taxon>
        <taxon>Pleosporineae</taxon>
        <taxon>Didymellaceae</taxon>
        <taxon>Didymella</taxon>
    </lineage>
</organism>
<dbReference type="EMBL" id="ML979014">
    <property type="protein sequence ID" value="KAF1922869.1"/>
    <property type="molecule type" value="Genomic_DNA"/>
</dbReference>
<evidence type="ECO:0000256" key="2">
    <source>
        <dbReference type="ARBA" id="ARBA00023026"/>
    </source>
</evidence>
<dbReference type="InterPro" id="IPR018392">
    <property type="entry name" value="LysM"/>
</dbReference>
<dbReference type="PANTHER" id="PTHR34997">
    <property type="entry name" value="AM15"/>
    <property type="match status" value="1"/>
</dbReference>